<comment type="caution">
    <text evidence="2">The sequence shown here is derived from an EMBL/GenBank/DDBJ whole genome shotgun (WGS) entry which is preliminary data.</text>
</comment>
<dbReference type="EMBL" id="BSYO01000040">
    <property type="protein sequence ID" value="GMH31676.1"/>
    <property type="molecule type" value="Genomic_DNA"/>
</dbReference>
<protein>
    <submittedName>
        <fullName evidence="2">Uncharacterized protein</fullName>
    </submittedName>
</protein>
<name>A0AAD3TM31_NEPGR</name>
<evidence type="ECO:0000313" key="2">
    <source>
        <dbReference type="EMBL" id="GMH31676.1"/>
    </source>
</evidence>
<gene>
    <name evidence="2" type="ORF">Nepgr_033520</name>
</gene>
<dbReference type="Proteomes" id="UP001279734">
    <property type="component" value="Unassembled WGS sequence"/>
</dbReference>
<reference evidence="2" key="1">
    <citation type="submission" date="2023-05" db="EMBL/GenBank/DDBJ databases">
        <title>Nepenthes gracilis genome sequencing.</title>
        <authorList>
            <person name="Fukushima K."/>
        </authorList>
    </citation>
    <scope>NUCLEOTIDE SEQUENCE</scope>
    <source>
        <strain evidence="2">SING2019-196</strain>
    </source>
</reference>
<organism evidence="2 3">
    <name type="scientific">Nepenthes gracilis</name>
    <name type="common">Slender pitcher plant</name>
    <dbReference type="NCBI Taxonomy" id="150966"/>
    <lineage>
        <taxon>Eukaryota</taxon>
        <taxon>Viridiplantae</taxon>
        <taxon>Streptophyta</taxon>
        <taxon>Embryophyta</taxon>
        <taxon>Tracheophyta</taxon>
        <taxon>Spermatophyta</taxon>
        <taxon>Magnoliopsida</taxon>
        <taxon>eudicotyledons</taxon>
        <taxon>Gunneridae</taxon>
        <taxon>Pentapetalae</taxon>
        <taxon>Caryophyllales</taxon>
        <taxon>Nepenthaceae</taxon>
        <taxon>Nepenthes</taxon>
    </lineage>
</organism>
<dbReference type="AlphaFoldDB" id="A0AAD3TM31"/>
<keyword evidence="3" id="KW-1185">Reference proteome</keyword>
<evidence type="ECO:0000256" key="1">
    <source>
        <dbReference type="SAM" id="MobiDB-lite"/>
    </source>
</evidence>
<evidence type="ECO:0000313" key="3">
    <source>
        <dbReference type="Proteomes" id="UP001279734"/>
    </source>
</evidence>
<feature type="compositionally biased region" description="Polar residues" evidence="1">
    <location>
        <begin position="23"/>
        <end position="33"/>
    </location>
</feature>
<accession>A0AAD3TM31</accession>
<feature type="region of interest" description="Disordered" evidence="1">
    <location>
        <begin position="16"/>
        <end position="62"/>
    </location>
</feature>
<proteinExistence type="predicted"/>
<sequence length="155" mass="16757">MPSKIVEVKVVYHWKPARPAKGSNANQSCSDRISNGLKVKQIAKPENQAPGAERDRRGSSSLDSLSVVHISLGVKPRHEIDHSCPYSASDDTESAVVYQEDPVCEHLGPESGKSGALDEASSIQDLLVSVQEFSCRGPDEIQTSGNWSWLTVSPS</sequence>